<gene>
    <name evidence="2" type="ORF">URODEC1_LOCUS26869</name>
</gene>
<dbReference type="Proteomes" id="UP001497457">
    <property type="component" value="Chromosome 15b"/>
</dbReference>
<name>A0ABC8XUS6_9POAL</name>
<dbReference type="InterPro" id="IPR001810">
    <property type="entry name" value="F-box_dom"/>
</dbReference>
<dbReference type="Gene3D" id="1.20.1280.50">
    <property type="match status" value="1"/>
</dbReference>
<organism evidence="2 3">
    <name type="scientific">Urochloa decumbens</name>
    <dbReference type="NCBI Taxonomy" id="240449"/>
    <lineage>
        <taxon>Eukaryota</taxon>
        <taxon>Viridiplantae</taxon>
        <taxon>Streptophyta</taxon>
        <taxon>Embryophyta</taxon>
        <taxon>Tracheophyta</taxon>
        <taxon>Spermatophyta</taxon>
        <taxon>Magnoliopsida</taxon>
        <taxon>Liliopsida</taxon>
        <taxon>Poales</taxon>
        <taxon>Poaceae</taxon>
        <taxon>PACMAD clade</taxon>
        <taxon>Panicoideae</taxon>
        <taxon>Panicodae</taxon>
        <taxon>Paniceae</taxon>
        <taxon>Melinidinae</taxon>
        <taxon>Urochloa</taxon>
    </lineage>
</organism>
<accession>A0ABC8XUS6</accession>
<keyword evidence="3" id="KW-1185">Reference proteome</keyword>
<protein>
    <recommendedName>
        <fullName evidence="1">F-box domain-containing protein</fullName>
    </recommendedName>
</protein>
<dbReference type="Pfam" id="PF00646">
    <property type="entry name" value="F-box"/>
    <property type="match status" value="1"/>
</dbReference>
<reference evidence="3" key="1">
    <citation type="submission" date="2024-06" db="EMBL/GenBank/DDBJ databases">
        <authorList>
            <person name="Ryan C."/>
        </authorList>
    </citation>
    <scope>NUCLEOTIDE SEQUENCE [LARGE SCALE GENOMIC DNA]</scope>
</reference>
<dbReference type="InterPro" id="IPR036047">
    <property type="entry name" value="F-box-like_dom_sf"/>
</dbReference>
<proteinExistence type="predicted"/>
<sequence length="380" mass="41854">MPPPALPDDLVDRVLLRFPPEEPELLVRVALVCKRWFRLISDPHFRRRFREFHRAAPMLGFFCTNYRSPSSRFVPTSSAPLPHAIPGDWRAVDARHGRVLLNTAACWDDFTFFGSGEDLVVWDPVTGEQHQLPKLSEHMYPHQYPFYCHWTAAVLCASAEGGCDHLDCGRGPFLVVFVCTSTREAFVSVYSSETGAWSGPASAQLRRAGVHLAKPSVLVGKALHFMSGDCGATKILKYVLGRQEISLIHLPKKPYRHIALMAMADGGLGFAAVHGFKLDLWSRVSGTKGSAKWAQSQAIDLETIGTLSVSFETVCCIDGVAAMLMGNDKTYVIINLKSRQIRKIIEGRIAYPVVPYTSFYTPAPGAATTCEGPREGSSSA</sequence>
<dbReference type="EMBL" id="OZ075125">
    <property type="protein sequence ID" value="CAL4931112.1"/>
    <property type="molecule type" value="Genomic_DNA"/>
</dbReference>
<evidence type="ECO:0000313" key="3">
    <source>
        <dbReference type="Proteomes" id="UP001497457"/>
    </source>
</evidence>
<dbReference type="PROSITE" id="PS50181">
    <property type="entry name" value="FBOX"/>
    <property type="match status" value="1"/>
</dbReference>
<dbReference type="PANTHER" id="PTHR32133:SF379">
    <property type="entry name" value="F-BOX DOMAIN-CONTAINING PROTEIN"/>
    <property type="match status" value="1"/>
</dbReference>
<dbReference type="InterPro" id="IPR056594">
    <property type="entry name" value="AT5G49610-like_b-prop"/>
</dbReference>
<dbReference type="SUPFAM" id="SSF81383">
    <property type="entry name" value="F-box domain"/>
    <property type="match status" value="1"/>
</dbReference>
<evidence type="ECO:0000259" key="1">
    <source>
        <dbReference type="PROSITE" id="PS50181"/>
    </source>
</evidence>
<dbReference type="PANTHER" id="PTHR32133">
    <property type="entry name" value="OS07G0120400 PROTEIN"/>
    <property type="match status" value="1"/>
</dbReference>
<dbReference type="AlphaFoldDB" id="A0ABC8XUS6"/>
<reference evidence="2 3" key="2">
    <citation type="submission" date="2024-10" db="EMBL/GenBank/DDBJ databases">
        <authorList>
            <person name="Ryan C."/>
        </authorList>
    </citation>
    <scope>NUCLEOTIDE SEQUENCE [LARGE SCALE GENOMIC DNA]</scope>
</reference>
<dbReference type="Pfam" id="PF23635">
    <property type="entry name" value="Beta-prop_AT5G49610-like"/>
    <property type="match status" value="1"/>
</dbReference>
<evidence type="ECO:0000313" key="2">
    <source>
        <dbReference type="EMBL" id="CAL4931112.1"/>
    </source>
</evidence>
<feature type="domain" description="F-box" evidence="1">
    <location>
        <begin position="1"/>
        <end position="52"/>
    </location>
</feature>